<accession>A0A1X2I304</accession>
<dbReference type="AlphaFoldDB" id="A0A1X2I304"/>
<dbReference type="InterPro" id="IPR036322">
    <property type="entry name" value="WD40_repeat_dom_sf"/>
</dbReference>
<keyword evidence="1 3" id="KW-0853">WD repeat</keyword>
<dbReference type="PROSITE" id="PS50294">
    <property type="entry name" value="WD_REPEATS_REGION"/>
    <property type="match status" value="1"/>
</dbReference>
<dbReference type="Pfam" id="PF00400">
    <property type="entry name" value="WD40"/>
    <property type="match status" value="3"/>
</dbReference>
<dbReference type="InterPro" id="IPR001680">
    <property type="entry name" value="WD40_rpt"/>
</dbReference>
<feature type="non-terminal residue" evidence="4">
    <location>
        <position position="1"/>
    </location>
</feature>
<dbReference type="InterPro" id="IPR019775">
    <property type="entry name" value="WD40_repeat_CS"/>
</dbReference>
<dbReference type="PROSITE" id="PS00678">
    <property type="entry name" value="WD_REPEATS_1"/>
    <property type="match status" value="1"/>
</dbReference>
<dbReference type="Proteomes" id="UP000193560">
    <property type="component" value="Unassembled WGS sequence"/>
</dbReference>
<organism evidence="4 5">
    <name type="scientific">Absidia repens</name>
    <dbReference type="NCBI Taxonomy" id="90262"/>
    <lineage>
        <taxon>Eukaryota</taxon>
        <taxon>Fungi</taxon>
        <taxon>Fungi incertae sedis</taxon>
        <taxon>Mucoromycota</taxon>
        <taxon>Mucoromycotina</taxon>
        <taxon>Mucoromycetes</taxon>
        <taxon>Mucorales</taxon>
        <taxon>Cunninghamellaceae</taxon>
        <taxon>Absidia</taxon>
    </lineage>
</organism>
<proteinExistence type="predicted"/>
<evidence type="ECO:0000256" key="1">
    <source>
        <dbReference type="ARBA" id="ARBA00022574"/>
    </source>
</evidence>
<dbReference type="InterPro" id="IPR015943">
    <property type="entry name" value="WD40/YVTN_repeat-like_dom_sf"/>
</dbReference>
<keyword evidence="5" id="KW-1185">Reference proteome</keyword>
<sequence length="335" mass="36448">MTSTLQPSAELKGHQKPVLCVKYAQNTFLGEHILASGSEDNTCRIWDLRTQQVVKGIKGLQDPVSSVAFAPTSDSSLFYLSSGKKVLVYDLRNTGMIVSETCREYEFSGDEINSIDINQKQSFLATGDDNGEVKIVDLVNHKIYKKLNKKHRNVIWSGGLDCKVHQWDFSKGKLLDIYDTAPSEPSSTQMFNPPFVYTIENSMDGNWVAAGLGDASIQIDPVVSRLEDGHSNMVNCLSFLPGGDESQEPLLLSGSVNGSLALWRLPLHSATNQVKAPTMTAPSDQPISKYQLDASVVRLNQLETYTMDGKTTTLAAAAVGGVDGNGGVLNLYSLP</sequence>
<protein>
    <submittedName>
        <fullName evidence="4">WD40-repeat-containing domain protein</fullName>
    </submittedName>
</protein>
<keyword evidence="2" id="KW-0677">Repeat</keyword>
<dbReference type="Gene3D" id="2.130.10.10">
    <property type="entry name" value="YVTN repeat-like/Quinoprotein amine dehydrogenase"/>
    <property type="match status" value="3"/>
</dbReference>
<dbReference type="OrthoDB" id="2161379at2759"/>
<dbReference type="PANTHER" id="PTHR45296">
    <property type="entry name" value="TRANSDUCIN/WD40 REPEAT-LIKE SUPERFAMILY PROTEIN"/>
    <property type="match status" value="1"/>
</dbReference>
<evidence type="ECO:0000313" key="5">
    <source>
        <dbReference type="Proteomes" id="UP000193560"/>
    </source>
</evidence>
<dbReference type="STRING" id="90262.A0A1X2I304"/>
<feature type="repeat" description="WD" evidence="3">
    <location>
        <begin position="11"/>
        <end position="56"/>
    </location>
</feature>
<dbReference type="PROSITE" id="PS50082">
    <property type="entry name" value="WD_REPEATS_2"/>
    <property type="match status" value="2"/>
</dbReference>
<evidence type="ECO:0000256" key="2">
    <source>
        <dbReference type="ARBA" id="ARBA00022737"/>
    </source>
</evidence>
<evidence type="ECO:0000313" key="4">
    <source>
        <dbReference type="EMBL" id="ORZ08317.1"/>
    </source>
</evidence>
<gene>
    <name evidence="4" type="ORF">BCR42DRAFT_424870</name>
</gene>
<dbReference type="PANTHER" id="PTHR45296:SF1">
    <property type="entry name" value="TRANSDUCIN_WD40 REPEAT-LIKE SUPERFAMILY PROTEIN"/>
    <property type="match status" value="1"/>
</dbReference>
<feature type="repeat" description="WD" evidence="3">
    <location>
        <begin position="227"/>
        <end position="265"/>
    </location>
</feature>
<comment type="caution">
    <text evidence="4">The sequence shown here is derived from an EMBL/GenBank/DDBJ whole genome shotgun (WGS) entry which is preliminary data.</text>
</comment>
<dbReference type="SUPFAM" id="SSF50978">
    <property type="entry name" value="WD40 repeat-like"/>
    <property type="match status" value="1"/>
</dbReference>
<reference evidence="4 5" key="1">
    <citation type="submission" date="2016-07" db="EMBL/GenBank/DDBJ databases">
        <title>Pervasive Adenine N6-methylation of Active Genes in Fungi.</title>
        <authorList>
            <consortium name="DOE Joint Genome Institute"/>
            <person name="Mondo S.J."/>
            <person name="Dannebaum R.O."/>
            <person name="Kuo R.C."/>
            <person name="Labutti K."/>
            <person name="Haridas S."/>
            <person name="Kuo A."/>
            <person name="Salamov A."/>
            <person name="Ahrendt S.R."/>
            <person name="Lipzen A."/>
            <person name="Sullivan W."/>
            <person name="Andreopoulos W.B."/>
            <person name="Clum A."/>
            <person name="Lindquist E."/>
            <person name="Daum C."/>
            <person name="Ramamoorthy G.K."/>
            <person name="Gryganskyi A."/>
            <person name="Culley D."/>
            <person name="Magnuson J.K."/>
            <person name="James T.Y."/>
            <person name="O'Malley M.A."/>
            <person name="Stajich J.E."/>
            <person name="Spatafora J.W."/>
            <person name="Visel A."/>
            <person name="Grigoriev I.V."/>
        </authorList>
    </citation>
    <scope>NUCLEOTIDE SEQUENCE [LARGE SCALE GENOMIC DNA]</scope>
    <source>
        <strain evidence="4 5">NRRL 1336</strain>
    </source>
</reference>
<dbReference type="EMBL" id="MCGE01000031">
    <property type="protein sequence ID" value="ORZ08317.1"/>
    <property type="molecule type" value="Genomic_DNA"/>
</dbReference>
<dbReference type="SMART" id="SM00320">
    <property type="entry name" value="WD40"/>
    <property type="match status" value="4"/>
</dbReference>
<name>A0A1X2I304_9FUNG</name>
<evidence type="ECO:0000256" key="3">
    <source>
        <dbReference type="PROSITE-ProRule" id="PRU00221"/>
    </source>
</evidence>